<keyword evidence="5 22" id="KW-0285">Flavoprotein</keyword>
<dbReference type="FunFam" id="1.10.540.10:FF:000012">
    <property type="entry name" value="Acyl-CoA dehydrogenase short/branched chain"/>
    <property type="match status" value="1"/>
</dbReference>
<keyword evidence="27" id="KW-1185">Reference proteome</keyword>
<evidence type="ECO:0000313" key="27">
    <source>
        <dbReference type="Proteomes" id="UP000230423"/>
    </source>
</evidence>
<dbReference type="PROSITE" id="PS00073">
    <property type="entry name" value="ACYL_COA_DH_2"/>
    <property type="match status" value="1"/>
</dbReference>
<evidence type="ECO:0000256" key="18">
    <source>
        <dbReference type="ARBA" id="ARBA00049096"/>
    </source>
</evidence>
<dbReference type="InterPro" id="IPR009075">
    <property type="entry name" value="AcylCo_DH/oxidase_C"/>
</dbReference>
<keyword evidence="7" id="KW-0276">Fatty acid metabolism</keyword>
<dbReference type="InterPro" id="IPR009100">
    <property type="entry name" value="AcylCoA_DH/oxidase_NM_dom_sf"/>
</dbReference>
<evidence type="ECO:0000259" key="25">
    <source>
        <dbReference type="Pfam" id="PF02771"/>
    </source>
</evidence>
<evidence type="ECO:0000256" key="6">
    <source>
        <dbReference type="ARBA" id="ARBA00022827"/>
    </source>
</evidence>
<evidence type="ECO:0000256" key="5">
    <source>
        <dbReference type="ARBA" id="ARBA00022630"/>
    </source>
</evidence>
<dbReference type="PANTHER" id="PTHR43884">
    <property type="entry name" value="ACYL-COA DEHYDROGENASE"/>
    <property type="match status" value="1"/>
</dbReference>
<evidence type="ECO:0000256" key="2">
    <source>
        <dbReference type="ARBA" id="ARBA00005198"/>
    </source>
</evidence>
<evidence type="ECO:0000256" key="19">
    <source>
        <dbReference type="ARBA" id="ARBA00049192"/>
    </source>
</evidence>
<comment type="cofactor">
    <cofactor evidence="1 22">
        <name>FAD</name>
        <dbReference type="ChEBI" id="CHEBI:57692"/>
    </cofactor>
</comment>
<comment type="pathway">
    <text evidence="10">Amino-acid degradation; L-isoleucine degradation.</text>
</comment>
<organism evidence="26 27">
    <name type="scientific">Teladorsagia circumcincta</name>
    <name type="common">Brown stomach worm</name>
    <name type="synonym">Ostertagia circumcincta</name>
    <dbReference type="NCBI Taxonomy" id="45464"/>
    <lineage>
        <taxon>Eukaryota</taxon>
        <taxon>Metazoa</taxon>
        <taxon>Ecdysozoa</taxon>
        <taxon>Nematoda</taxon>
        <taxon>Chromadorea</taxon>
        <taxon>Rhabditida</taxon>
        <taxon>Rhabditina</taxon>
        <taxon>Rhabditomorpha</taxon>
        <taxon>Strongyloidea</taxon>
        <taxon>Trichostrongylidae</taxon>
        <taxon>Teladorsagia</taxon>
    </lineage>
</organism>
<comment type="catalytic activity">
    <reaction evidence="16">
        <text>valproyl-CoA + oxidized [electron-transfer flavoprotein] + H(+) = (2E)-2-propylpent-2-enoyl-CoA + reduced [electron-transfer flavoprotein]</text>
        <dbReference type="Rhea" id="RHEA:65344"/>
        <dbReference type="Rhea" id="RHEA-COMP:10685"/>
        <dbReference type="Rhea" id="RHEA-COMP:10686"/>
        <dbReference type="ChEBI" id="CHEBI:15378"/>
        <dbReference type="ChEBI" id="CHEBI:57692"/>
        <dbReference type="ChEBI" id="CHEBI:58307"/>
        <dbReference type="ChEBI" id="CHEBI:156457"/>
        <dbReference type="ChEBI" id="CHEBI:156458"/>
    </reaction>
    <physiologicalReaction direction="left-to-right" evidence="16">
        <dbReference type="Rhea" id="RHEA:65345"/>
    </physiologicalReaction>
</comment>
<feature type="domain" description="Acyl-CoA dehydrogenase/oxidase N-terminal" evidence="25">
    <location>
        <begin position="112"/>
        <end position="221"/>
    </location>
</feature>
<dbReference type="Pfam" id="PF00441">
    <property type="entry name" value="Acyl-CoA_dh_1"/>
    <property type="match status" value="2"/>
</dbReference>
<comment type="catalytic activity">
    <reaction evidence="15">
        <text>2-methylbutanoyl-CoA + oxidized [electron-transfer flavoprotein] + H(+) = (2E)-2-methylbut-2-enoyl-CoA + reduced [electron-transfer flavoprotein]</text>
        <dbReference type="Rhea" id="RHEA:43780"/>
        <dbReference type="Rhea" id="RHEA-COMP:10685"/>
        <dbReference type="Rhea" id="RHEA-COMP:10686"/>
        <dbReference type="ChEBI" id="CHEBI:15378"/>
        <dbReference type="ChEBI" id="CHEBI:57336"/>
        <dbReference type="ChEBI" id="CHEBI:57337"/>
        <dbReference type="ChEBI" id="CHEBI:57692"/>
        <dbReference type="ChEBI" id="CHEBI:58307"/>
        <dbReference type="EC" id="1.3.8.5"/>
    </reaction>
    <physiologicalReaction direction="left-to-right" evidence="15">
        <dbReference type="Rhea" id="RHEA:43781"/>
    </physiologicalReaction>
</comment>
<gene>
    <name evidence="26" type="ORF">TELCIR_13534</name>
</gene>
<dbReference type="GO" id="GO:0050660">
    <property type="term" value="F:flavin adenine dinucleotide binding"/>
    <property type="evidence" value="ECO:0007669"/>
    <property type="project" value="InterPro"/>
</dbReference>
<dbReference type="FunFam" id="1.20.140.10:FF:000086">
    <property type="entry name" value="Acyl CoA DeHydrogenase"/>
    <property type="match status" value="1"/>
</dbReference>
<dbReference type="FunFam" id="2.40.110.10:FF:000001">
    <property type="entry name" value="Acyl-CoA dehydrogenase, mitochondrial"/>
    <property type="match status" value="1"/>
</dbReference>
<dbReference type="GO" id="GO:0006631">
    <property type="term" value="P:fatty acid metabolic process"/>
    <property type="evidence" value="ECO:0007669"/>
    <property type="project" value="UniProtKB-KW"/>
</dbReference>
<reference evidence="26 27" key="1">
    <citation type="submission" date="2015-09" db="EMBL/GenBank/DDBJ databases">
        <title>Draft genome of the parasitic nematode Teladorsagia circumcincta isolate WARC Sus (inbred).</title>
        <authorList>
            <person name="Mitreva M."/>
        </authorList>
    </citation>
    <scope>NUCLEOTIDE SEQUENCE [LARGE SCALE GENOMIC DNA]</scope>
    <source>
        <strain evidence="26 27">S</strain>
    </source>
</reference>
<dbReference type="EMBL" id="KZ349539">
    <property type="protein sequence ID" value="PIO64821.1"/>
    <property type="molecule type" value="Genomic_DNA"/>
</dbReference>
<comment type="subunit">
    <text evidence="4">Homotetramer.</text>
</comment>
<feature type="domain" description="Acyl-CoA oxidase/dehydrogenase middle" evidence="24">
    <location>
        <begin position="227"/>
        <end position="322"/>
    </location>
</feature>
<evidence type="ECO:0000256" key="7">
    <source>
        <dbReference type="ARBA" id="ARBA00022832"/>
    </source>
</evidence>
<dbReference type="GO" id="GO:0005739">
    <property type="term" value="C:mitochondrion"/>
    <property type="evidence" value="ECO:0007669"/>
    <property type="project" value="TreeGrafter"/>
</dbReference>
<evidence type="ECO:0000256" key="17">
    <source>
        <dbReference type="ARBA" id="ARBA00048592"/>
    </source>
</evidence>
<evidence type="ECO:0000256" key="1">
    <source>
        <dbReference type="ARBA" id="ARBA00001974"/>
    </source>
</evidence>
<evidence type="ECO:0000259" key="24">
    <source>
        <dbReference type="Pfam" id="PF02770"/>
    </source>
</evidence>
<dbReference type="Proteomes" id="UP000230423">
    <property type="component" value="Unassembled WGS sequence"/>
</dbReference>
<evidence type="ECO:0000256" key="21">
    <source>
        <dbReference type="ARBA" id="ARBA00051903"/>
    </source>
</evidence>
<comment type="catalytic activity">
    <reaction evidence="18">
        <text>butanoyl-CoA + oxidized [electron-transfer flavoprotein] + H(+) = (2E)-butenoyl-CoA + reduced [electron-transfer flavoprotein]</text>
        <dbReference type="Rhea" id="RHEA:24004"/>
        <dbReference type="Rhea" id="RHEA-COMP:10685"/>
        <dbReference type="Rhea" id="RHEA-COMP:10686"/>
        <dbReference type="ChEBI" id="CHEBI:15378"/>
        <dbReference type="ChEBI" id="CHEBI:57332"/>
        <dbReference type="ChEBI" id="CHEBI:57371"/>
        <dbReference type="ChEBI" id="CHEBI:57692"/>
        <dbReference type="ChEBI" id="CHEBI:58307"/>
    </reaction>
    <physiologicalReaction direction="left-to-right" evidence="18">
        <dbReference type="Rhea" id="RHEA:24005"/>
    </physiologicalReaction>
</comment>
<dbReference type="InterPro" id="IPR036250">
    <property type="entry name" value="AcylCo_DH-like_C"/>
</dbReference>
<dbReference type="InterPro" id="IPR006091">
    <property type="entry name" value="Acyl-CoA_Oxase/DH_mid-dom"/>
</dbReference>
<keyword evidence="8 22" id="KW-0560">Oxidoreductase</keyword>
<proteinExistence type="inferred from homology"/>
<evidence type="ECO:0000256" key="12">
    <source>
        <dbReference type="ARBA" id="ARBA00039850"/>
    </source>
</evidence>
<comment type="catalytic activity">
    <reaction evidence="19">
        <text>hexanoyl-CoA + oxidized [electron-transfer flavoprotein] + H(+) = (2E)-hexenoyl-CoA + reduced [electron-transfer flavoprotein]</text>
        <dbReference type="Rhea" id="RHEA:43464"/>
        <dbReference type="Rhea" id="RHEA-COMP:10685"/>
        <dbReference type="Rhea" id="RHEA-COMP:10686"/>
        <dbReference type="ChEBI" id="CHEBI:15378"/>
        <dbReference type="ChEBI" id="CHEBI:57692"/>
        <dbReference type="ChEBI" id="CHEBI:58307"/>
        <dbReference type="ChEBI" id="CHEBI:62077"/>
        <dbReference type="ChEBI" id="CHEBI:62620"/>
    </reaction>
    <physiologicalReaction direction="left-to-right" evidence="19">
        <dbReference type="Rhea" id="RHEA:43465"/>
    </physiologicalReaction>
</comment>
<evidence type="ECO:0000256" key="9">
    <source>
        <dbReference type="ARBA" id="ARBA00023098"/>
    </source>
</evidence>
<evidence type="ECO:0000256" key="10">
    <source>
        <dbReference type="ARBA" id="ARBA00037895"/>
    </source>
</evidence>
<dbReference type="InterPro" id="IPR006089">
    <property type="entry name" value="Acyl-CoA_DH_CS"/>
</dbReference>
<dbReference type="AlphaFoldDB" id="A0A2G9U3H3"/>
<evidence type="ECO:0000313" key="26">
    <source>
        <dbReference type="EMBL" id="PIO64821.1"/>
    </source>
</evidence>
<evidence type="ECO:0000256" key="20">
    <source>
        <dbReference type="ARBA" id="ARBA00049552"/>
    </source>
</evidence>
<comment type="similarity">
    <text evidence="3 22">Belongs to the acyl-CoA dehydrogenase family.</text>
</comment>
<dbReference type="PROSITE" id="PS00072">
    <property type="entry name" value="ACYL_COA_DH_1"/>
    <property type="match status" value="1"/>
</dbReference>
<dbReference type="PANTHER" id="PTHR43884:SF1">
    <property type="entry name" value="SHORT_BRANCHED CHAIN SPECIFIC ACYL-COA DEHYDROGENASE, MITOCHONDRIAL"/>
    <property type="match status" value="1"/>
</dbReference>
<comment type="catalytic activity">
    <reaction evidence="20">
        <text>(2S)-2-methylbutanoyl-CoA + oxidized [electron-transfer flavoprotein] + H(+) = (2E)-2-methylbut-2-enoyl-CoA + reduced [electron-transfer flavoprotein]</text>
        <dbReference type="Rhea" id="RHEA:48256"/>
        <dbReference type="Rhea" id="RHEA-COMP:10685"/>
        <dbReference type="Rhea" id="RHEA-COMP:10686"/>
        <dbReference type="ChEBI" id="CHEBI:15378"/>
        <dbReference type="ChEBI" id="CHEBI:57337"/>
        <dbReference type="ChEBI" id="CHEBI:57692"/>
        <dbReference type="ChEBI" id="CHEBI:58307"/>
        <dbReference type="ChEBI" id="CHEBI:88166"/>
    </reaction>
    <physiologicalReaction direction="left-to-right" evidence="20">
        <dbReference type="Rhea" id="RHEA:48257"/>
    </physiologicalReaction>
</comment>
<evidence type="ECO:0000256" key="4">
    <source>
        <dbReference type="ARBA" id="ARBA00011881"/>
    </source>
</evidence>
<keyword evidence="6 22" id="KW-0274">FAD</keyword>
<evidence type="ECO:0000259" key="23">
    <source>
        <dbReference type="Pfam" id="PF00441"/>
    </source>
</evidence>
<dbReference type="InterPro" id="IPR046373">
    <property type="entry name" value="Acyl-CoA_Oxase/DH_mid-dom_sf"/>
</dbReference>
<protein>
    <recommendedName>
        <fullName evidence="12">Short/branched chain specific acyl-CoA dehydrogenase, mitochondrial</fullName>
        <ecNumber evidence="11">1.3.8.5</ecNumber>
    </recommendedName>
    <alternativeName>
        <fullName evidence="14">2-methyl branched chain acyl-CoA dehydrogenase</fullName>
    </alternativeName>
    <alternativeName>
        <fullName evidence="13">2-methylbutyryl-coenzyme A dehydrogenase</fullName>
    </alternativeName>
</protein>
<accession>A0A2G9U3H3</accession>
<dbReference type="Gene3D" id="2.40.110.10">
    <property type="entry name" value="Butyryl-CoA Dehydrogenase, subunit A, domain 2"/>
    <property type="match status" value="1"/>
</dbReference>
<feature type="domain" description="Acyl-CoA dehydrogenase/oxidase C-terminal" evidence="23">
    <location>
        <begin position="391"/>
        <end position="453"/>
    </location>
</feature>
<dbReference type="EC" id="1.3.8.5" evidence="11"/>
<dbReference type="SUPFAM" id="SSF56645">
    <property type="entry name" value="Acyl-CoA dehydrogenase NM domain-like"/>
    <property type="match status" value="1"/>
</dbReference>
<comment type="catalytic activity">
    <reaction evidence="21">
        <text>2-methylpropanoyl-CoA + oxidized [electron-transfer flavoprotein] + H(+) = 2-methylpropenoyl-CoA + reduced [electron-transfer flavoprotein]</text>
        <dbReference type="Rhea" id="RHEA:44180"/>
        <dbReference type="Rhea" id="RHEA-COMP:10685"/>
        <dbReference type="Rhea" id="RHEA-COMP:10686"/>
        <dbReference type="ChEBI" id="CHEBI:15378"/>
        <dbReference type="ChEBI" id="CHEBI:57338"/>
        <dbReference type="ChEBI" id="CHEBI:57692"/>
        <dbReference type="ChEBI" id="CHEBI:58307"/>
        <dbReference type="ChEBI" id="CHEBI:62500"/>
    </reaction>
    <physiologicalReaction direction="left-to-right" evidence="21">
        <dbReference type="Rhea" id="RHEA:44181"/>
    </physiologicalReaction>
</comment>
<feature type="domain" description="Acyl-CoA dehydrogenase/oxidase C-terminal" evidence="23">
    <location>
        <begin position="334"/>
        <end position="384"/>
    </location>
</feature>
<dbReference type="OrthoDB" id="10262177at2759"/>
<dbReference type="InterPro" id="IPR013786">
    <property type="entry name" value="AcylCoA_DH/ox_N"/>
</dbReference>
<name>A0A2G9U3H3_TELCI</name>
<comment type="pathway">
    <text evidence="2">Lipid metabolism; mitochondrial fatty acid beta-oxidation.</text>
</comment>
<evidence type="ECO:0000256" key="3">
    <source>
        <dbReference type="ARBA" id="ARBA00009347"/>
    </source>
</evidence>
<dbReference type="GO" id="GO:0003853">
    <property type="term" value="F:short-chain 2-methyl fatty acyl-CoA dehydrogenase activity"/>
    <property type="evidence" value="ECO:0007669"/>
    <property type="project" value="UniProtKB-EC"/>
</dbReference>
<keyword evidence="9" id="KW-0443">Lipid metabolism</keyword>
<evidence type="ECO:0000256" key="14">
    <source>
        <dbReference type="ARBA" id="ARBA00042821"/>
    </source>
</evidence>
<comment type="catalytic activity">
    <reaction evidence="17">
        <text>(2R)-2-methylbutanoyl-CoA + oxidized [electron-transfer flavoprotein] + H(+) = ethylacryloyl-CoA + reduced [electron-transfer flavoprotein]</text>
        <dbReference type="Rhea" id="RHEA:65296"/>
        <dbReference type="Rhea" id="RHEA-COMP:10685"/>
        <dbReference type="Rhea" id="RHEA-COMP:10686"/>
        <dbReference type="ChEBI" id="CHEBI:15378"/>
        <dbReference type="ChEBI" id="CHEBI:57692"/>
        <dbReference type="ChEBI" id="CHEBI:58307"/>
        <dbReference type="ChEBI" id="CHEBI:156439"/>
        <dbReference type="ChEBI" id="CHEBI:156440"/>
    </reaction>
    <physiologicalReaction direction="left-to-right" evidence="17">
        <dbReference type="Rhea" id="RHEA:65297"/>
    </physiologicalReaction>
</comment>
<evidence type="ECO:0000256" key="16">
    <source>
        <dbReference type="ARBA" id="ARBA00048307"/>
    </source>
</evidence>
<dbReference type="Gene3D" id="1.10.540.10">
    <property type="entry name" value="Acyl-CoA dehydrogenase/oxidase, N-terminal domain"/>
    <property type="match status" value="1"/>
</dbReference>
<dbReference type="Pfam" id="PF02770">
    <property type="entry name" value="Acyl-CoA_dh_M"/>
    <property type="match status" value="1"/>
</dbReference>
<evidence type="ECO:0000256" key="22">
    <source>
        <dbReference type="RuleBase" id="RU362125"/>
    </source>
</evidence>
<dbReference type="SUPFAM" id="SSF47203">
    <property type="entry name" value="Acyl-CoA dehydrogenase C-terminal domain-like"/>
    <property type="match status" value="1"/>
</dbReference>
<evidence type="ECO:0000256" key="11">
    <source>
        <dbReference type="ARBA" id="ARBA00039036"/>
    </source>
</evidence>
<evidence type="ECO:0000256" key="8">
    <source>
        <dbReference type="ARBA" id="ARBA00023002"/>
    </source>
</evidence>
<dbReference type="Gene3D" id="1.20.140.10">
    <property type="entry name" value="Butyryl-CoA Dehydrogenase, subunit A, domain 3"/>
    <property type="match status" value="2"/>
</dbReference>
<dbReference type="InterPro" id="IPR037069">
    <property type="entry name" value="AcylCoA_DH/ox_N_sf"/>
</dbReference>
<evidence type="ECO:0000256" key="15">
    <source>
        <dbReference type="ARBA" id="ARBA00048235"/>
    </source>
</evidence>
<evidence type="ECO:0000256" key="13">
    <source>
        <dbReference type="ARBA" id="ARBA00041537"/>
    </source>
</evidence>
<sequence length="463" mass="51039">MAKYRNDKRGIHRIERNQEEFAKENLEALMPILYFHDIADPMWVKAVGSKACDMVEKAEPLAEIGILPSVSMLSSRAIARLGGVRGLMAGSVSSHPRRDVEGHPPPPVTQLSEHELHLKDTVRQFSNNVIKPLVREMDEKSQMHQSVINGVFDNGLMGIEVPEKYGGPGSSFFDSILVIEELAKIDPAVSAFVDLQNTLILPLILELGTEEQKQKYLPKGCTEWVGSFCLSESSSGSDAFAMKTVAKPDGGDYVINGSKLWITSSTHAKFFLVFANADPSKGHKGITCFLVDRDQEGVSVDKEENKLGIRASATCPVYFENVRVPKSAILGEYGKGYKYAIECLNAGRIGIGAQMVGLAQGCYDATIPYLQERKQFGTRIIDFQENNMPFVKQAAMAKLYSSQVASSTTSRCIEWHGGVGFTKEYPVEKFYRDAKAGTIYEGTSNIQLNTIAKLIDSEYKGLV</sequence>
<dbReference type="Pfam" id="PF02771">
    <property type="entry name" value="Acyl-CoA_dh_N"/>
    <property type="match status" value="1"/>
</dbReference>